<dbReference type="EMBL" id="CAJOBF010002766">
    <property type="protein sequence ID" value="CAF4054815.1"/>
    <property type="molecule type" value="Genomic_DNA"/>
</dbReference>
<keyword evidence="1" id="KW-0732">Signal</keyword>
<accession>A0A819RZJ9</accession>
<gene>
    <name evidence="2" type="ORF">UXM345_LOCUS19457</name>
</gene>
<dbReference type="AlphaFoldDB" id="A0A819RZJ9"/>
<feature type="signal peptide" evidence="1">
    <location>
        <begin position="1"/>
        <end position="26"/>
    </location>
</feature>
<feature type="chain" id="PRO_5032405774" evidence="1">
    <location>
        <begin position="27"/>
        <end position="101"/>
    </location>
</feature>
<dbReference type="Proteomes" id="UP000663842">
    <property type="component" value="Unassembled WGS sequence"/>
</dbReference>
<comment type="caution">
    <text evidence="2">The sequence shown here is derived from an EMBL/GenBank/DDBJ whole genome shotgun (WGS) entry which is preliminary data.</text>
</comment>
<evidence type="ECO:0000313" key="3">
    <source>
        <dbReference type="Proteomes" id="UP000663842"/>
    </source>
</evidence>
<protein>
    <submittedName>
        <fullName evidence="2">Uncharacterized protein</fullName>
    </submittedName>
</protein>
<reference evidence="2" key="1">
    <citation type="submission" date="2021-02" db="EMBL/GenBank/DDBJ databases">
        <authorList>
            <person name="Nowell W R."/>
        </authorList>
    </citation>
    <scope>NUCLEOTIDE SEQUENCE</scope>
</reference>
<evidence type="ECO:0000256" key="1">
    <source>
        <dbReference type="SAM" id="SignalP"/>
    </source>
</evidence>
<feature type="non-terminal residue" evidence="2">
    <location>
        <position position="1"/>
    </location>
</feature>
<sequence>KKEIQFKMYLLALFSLLLLLNNEINAKIELPATYPQSVLSHCSINNYSSWLEQKESLTFFLQLARFLALDTKRIERQISIYVLQDRCLKQFETPSPTIGRE</sequence>
<organism evidence="2 3">
    <name type="scientific">Rotaria magnacalcarata</name>
    <dbReference type="NCBI Taxonomy" id="392030"/>
    <lineage>
        <taxon>Eukaryota</taxon>
        <taxon>Metazoa</taxon>
        <taxon>Spiralia</taxon>
        <taxon>Gnathifera</taxon>
        <taxon>Rotifera</taxon>
        <taxon>Eurotatoria</taxon>
        <taxon>Bdelloidea</taxon>
        <taxon>Philodinida</taxon>
        <taxon>Philodinidae</taxon>
        <taxon>Rotaria</taxon>
    </lineage>
</organism>
<evidence type="ECO:0000313" key="2">
    <source>
        <dbReference type="EMBL" id="CAF4054815.1"/>
    </source>
</evidence>
<proteinExistence type="predicted"/>
<name>A0A819RZJ9_9BILA</name>